<dbReference type="InterPro" id="IPR004358">
    <property type="entry name" value="Sig_transdc_His_kin-like_C"/>
</dbReference>
<keyword evidence="5" id="KW-0808">Transferase</keyword>
<dbReference type="InterPro" id="IPR003594">
    <property type="entry name" value="HATPase_dom"/>
</dbReference>
<evidence type="ECO:0000256" key="4">
    <source>
        <dbReference type="ARBA" id="ARBA00022553"/>
    </source>
</evidence>
<dbReference type="PROSITE" id="PS50109">
    <property type="entry name" value="HIS_KIN"/>
    <property type="match status" value="1"/>
</dbReference>
<keyword evidence="9" id="KW-0902">Two-component regulatory system</keyword>
<keyword evidence="15" id="KW-1185">Reference proteome</keyword>
<dbReference type="SUPFAM" id="SSF55874">
    <property type="entry name" value="ATPase domain of HSP90 chaperone/DNA topoisomerase II/histidine kinase"/>
    <property type="match status" value="1"/>
</dbReference>
<evidence type="ECO:0000256" key="7">
    <source>
        <dbReference type="ARBA" id="ARBA00022777"/>
    </source>
</evidence>
<dbReference type="PRINTS" id="PR00344">
    <property type="entry name" value="BCTRLSENSOR"/>
</dbReference>
<dbReference type="InterPro" id="IPR003661">
    <property type="entry name" value="HisK_dim/P_dom"/>
</dbReference>
<dbReference type="CDD" id="cd00082">
    <property type="entry name" value="HisKA"/>
    <property type="match status" value="1"/>
</dbReference>
<dbReference type="Gene3D" id="1.10.287.130">
    <property type="match status" value="1"/>
</dbReference>
<dbReference type="InterPro" id="IPR050428">
    <property type="entry name" value="TCS_sensor_his_kinase"/>
</dbReference>
<evidence type="ECO:0000313" key="14">
    <source>
        <dbReference type="EMBL" id="OIK06904.1"/>
    </source>
</evidence>
<dbReference type="InterPro" id="IPR036097">
    <property type="entry name" value="HisK_dim/P_sf"/>
</dbReference>
<name>A0A1S2QLD6_9ACTN</name>
<comment type="caution">
    <text evidence="14">The sequence shown here is derived from an EMBL/GenBank/DDBJ whole genome shotgun (WGS) entry which is preliminary data.</text>
</comment>
<dbReference type="GO" id="GO:0000155">
    <property type="term" value="F:phosphorelay sensor kinase activity"/>
    <property type="evidence" value="ECO:0007669"/>
    <property type="project" value="InterPro"/>
</dbReference>
<protein>
    <recommendedName>
        <fullName evidence="3">histidine kinase</fullName>
        <ecNumber evidence="3">2.7.13.3</ecNumber>
    </recommendedName>
</protein>
<comment type="subcellular location">
    <subcellularLocation>
        <location evidence="2">Cell membrane</location>
    </subcellularLocation>
</comment>
<evidence type="ECO:0000256" key="1">
    <source>
        <dbReference type="ARBA" id="ARBA00000085"/>
    </source>
</evidence>
<keyword evidence="4" id="KW-0597">Phosphoprotein</keyword>
<evidence type="ECO:0000256" key="11">
    <source>
        <dbReference type="SAM" id="MobiDB-lite"/>
    </source>
</evidence>
<evidence type="ECO:0000259" key="13">
    <source>
        <dbReference type="PROSITE" id="PS50109"/>
    </source>
</evidence>
<keyword evidence="6 12" id="KW-0812">Transmembrane</keyword>
<keyword evidence="7" id="KW-0418">Kinase</keyword>
<dbReference type="Proteomes" id="UP000179642">
    <property type="component" value="Unassembled WGS sequence"/>
</dbReference>
<dbReference type="SUPFAM" id="SSF47384">
    <property type="entry name" value="Homodimeric domain of signal transducing histidine kinase"/>
    <property type="match status" value="1"/>
</dbReference>
<organism evidence="14 15">
    <name type="scientific">Streptomyces monashensis</name>
    <dbReference type="NCBI Taxonomy" id="1678012"/>
    <lineage>
        <taxon>Bacteria</taxon>
        <taxon>Bacillati</taxon>
        <taxon>Actinomycetota</taxon>
        <taxon>Actinomycetes</taxon>
        <taxon>Kitasatosporales</taxon>
        <taxon>Streptomycetaceae</taxon>
        <taxon>Streptomyces</taxon>
    </lineage>
</organism>
<comment type="catalytic activity">
    <reaction evidence="1">
        <text>ATP + protein L-histidine = ADP + protein N-phospho-L-histidine.</text>
        <dbReference type="EC" id="2.7.13.3"/>
    </reaction>
</comment>
<feature type="transmembrane region" description="Helical" evidence="12">
    <location>
        <begin position="186"/>
        <end position="209"/>
    </location>
</feature>
<evidence type="ECO:0000256" key="9">
    <source>
        <dbReference type="ARBA" id="ARBA00023012"/>
    </source>
</evidence>
<dbReference type="InterPro" id="IPR036890">
    <property type="entry name" value="HATPase_C_sf"/>
</dbReference>
<dbReference type="RefSeq" id="WP_071379566.1">
    <property type="nucleotide sequence ID" value="NZ_MLYO01000012.1"/>
</dbReference>
<dbReference type="EC" id="2.7.13.3" evidence="3"/>
<evidence type="ECO:0000256" key="3">
    <source>
        <dbReference type="ARBA" id="ARBA00012438"/>
    </source>
</evidence>
<dbReference type="OrthoDB" id="5012372at2"/>
<keyword evidence="8 12" id="KW-1133">Transmembrane helix</keyword>
<accession>A0A1S2QLD6</accession>
<dbReference type="PANTHER" id="PTHR45436">
    <property type="entry name" value="SENSOR HISTIDINE KINASE YKOH"/>
    <property type="match status" value="1"/>
</dbReference>
<dbReference type="InterPro" id="IPR005467">
    <property type="entry name" value="His_kinase_dom"/>
</dbReference>
<evidence type="ECO:0000256" key="5">
    <source>
        <dbReference type="ARBA" id="ARBA00022679"/>
    </source>
</evidence>
<evidence type="ECO:0000256" key="10">
    <source>
        <dbReference type="ARBA" id="ARBA00023136"/>
    </source>
</evidence>
<dbReference type="EMBL" id="MLYO01000012">
    <property type="protein sequence ID" value="OIK06904.1"/>
    <property type="molecule type" value="Genomic_DNA"/>
</dbReference>
<evidence type="ECO:0000256" key="12">
    <source>
        <dbReference type="SAM" id="Phobius"/>
    </source>
</evidence>
<proteinExistence type="predicted"/>
<evidence type="ECO:0000256" key="8">
    <source>
        <dbReference type="ARBA" id="ARBA00022989"/>
    </source>
</evidence>
<keyword evidence="10 12" id="KW-0472">Membrane</keyword>
<dbReference type="GO" id="GO:0005886">
    <property type="term" value="C:plasma membrane"/>
    <property type="evidence" value="ECO:0007669"/>
    <property type="project" value="UniProtKB-SubCell"/>
</dbReference>
<reference evidence="14 15" key="1">
    <citation type="submission" date="2016-10" db="EMBL/GenBank/DDBJ databases">
        <title>Genome sequence of Streptomyces sp. MUSC 1.</title>
        <authorList>
            <person name="Lee L.-H."/>
            <person name="Ser H.-L."/>
            <person name="Law J.W.-F."/>
        </authorList>
    </citation>
    <scope>NUCLEOTIDE SEQUENCE [LARGE SCALE GENOMIC DNA]</scope>
    <source>
        <strain evidence="14 15">MUSC 1</strain>
    </source>
</reference>
<feature type="domain" description="Histidine kinase" evidence="13">
    <location>
        <begin position="229"/>
        <end position="430"/>
    </location>
</feature>
<dbReference type="Pfam" id="PF02518">
    <property type="entry name" value="HATPase_c"/>
    <property type="match status" value="1"/>
</dbReference>
<dbReference type="PANTHER" id="PTHR45436:SF5">
    <property type="entry name" value="SENSOR HISTIDINE KINASE TRCS"/>
    <property type="match status" value="1"/>
</dbReference>
<dbReference type="CDD" id="cd00075">
    <property type="entry name" value="HATPase"/>
    <property type="match status" value="1"/>
</dbReference>
<sequence length="434" mass="45816">MRLRVAAGRTRRRTPPTPTGRIHRMRRRITLLFTLVSALGLIGMTVFAVHADGASWRDQVDSDLQTRTSDIAAGLTPDEDGVLAYPAPKDGAYDCPPVTLFTAGGGHLSRVVSPRRPCLAVPAQALQEAAAEAAREEHGALSTATTPKGRRLRLSAEPVTGPAGTTDAVVVAAVDTSGYLDSHRRLTLFLTIACAVLVVVSAMAGRWLAGRAVRPALTALDQQEAFFADAAHDLRTPVTSMRLLAETGLRGEADSHEVLRRTLRQSTRMSELVDDLLTRARLMAGAVPLEREPLRLDQLVDAIVADTPVHGHRVAVRAEAVVVLADAGLLRRAVANLLGNALTHGHTPGEPADVEITVTADGTVTVDDAGPGIPPGQAKSLFERFHSGSGSSGLGLSIAAWVAHAHGGSLTVVPSARGGSRFLLSVPVRDQKRP</sequence>
<dbReference type="SMART" id="SM00388">
    <property type="entry name" value="HisKA"/>
    <property type="match status" value="1"/>
</dbReference>
<evidence type="ECO:0000313" key="15">
    <source>
        <dbReference type="Proteomes" id="UP000179642"/>
    </source>
</evidence>
<dbReference type="Pfam" id="PF00512">
    <property type="entry name" value="HisKA"/>
    <property type="match status" value="1"/>
</dbReference>
<gene>
    <name evidence="14" type="ORF">BIV23_05305</name>
</gene>
<dbReference type="Gene3D" id="3.30.565.10">
    <property type="entry name" value="Histidine kinase-like ATPase, C-terminal domain"/>
    <property type="match status" value="1"/>
</dbReference>
<dbReference type="SMART" id="SM00387">
    <property type="entry name" value="HATPase_c"/>
    <property type="match status" value="1"/>
</dbReference>
<evidence type="ECO:0000256" key="6">
    <source>
        <dbReference type="ARBA" id="ARBA00022692"/>
    </source>
</evidence>
<dbReference type="AlphaFoldDB" id="A0A1S2QLD6"/>
<feature type="compositionally biased region" description="Basic residues" evidence="11">
    <location>
        <begin position="1"/>
        <end position="14"/>
    </location>
</feature>
<evidence type="ECO:0000256" key="2">
    <source>
        <dbReference type="ARBA" id="ARBA00004236"/>
    </source>
</evidence>
<feature type="region of interest" description="Disordered" evidence="11">
    <location>
        <begin position="1"/>
        <end position="20"/>
    </location>
</feature>